<evidence type="ECO:0000313" key="2">
    <source>
        <dbReference type="EMBL" id="RAW11098.1"/>
    </source>
</evidence>
<reference evidence="2 3" key="1">
    <citation type="submission" date="2018-06" db="EMBL/GenBank/DDBJ databases">
        <title>Phytoactinopolyspora halophila sp. nov., a novel halophilic actinomycete isolated from a saline soil in China.</title>
        <authorList>
            <person name="Tang S.-K."/>
        </authorList>
    </citation>
    <scope>NUCLEOTIDE SEQUENCE [LARGE SCALE GENOMIC DNA]</scope>
    <source>
        <strain evidence="2 3">YIM 96934</strain>
    </source>
</reference>
<keyword evidence="1" id="KW-0732">Signal</keyword>
<organism evidence="2 3">
    <name type="scientific">Phytoactinopolyspora halophila</name>
    <dbReference type="NCBI Taxonomy" id="1981511"/>
    <lineage>
        <taxon>Bacteria</taxon>
        <taxon>Bacillati</taxon>
        <taxon>Actinomycetota</taxon>
        <taxon>Actinomycetes</taxon>
        <taxon>Jiangellales</taxon>
        <taxon>Jiangellaceae</taxon>
        <taxon>Phytoactinopolyspora</taxon>
    </lineage>
</organism>
<gene>
    <name evidence="2" type="ORF">DPM12_17285</name>
</gene>
<dbReference type="RefSeq" id="WP_112259607.1">
    <property type="nucleotide sequence ID" value="NZ_QMIG01000022.1"/>
</dbReference>
<keyword evidence="3" id="KW-1185">Reference proteome</keyword>
<dbReference type="AlphaFoldDB" id="A0A329QKQ4"/>
<dbReference type="OrthoDB" id="5193429at2"/>
<name>A0A329QKQ4_9ACTN</name>
<proteinExistence type="predicted"/>
<dbReference type="Proteomes" id="UP000250462">
    <property type="component" value="Unassembled WGS sequence"/>
</dbReference>
<evidence type="ECO:0000256" key="1">
    <source>
        <dbReference type="SAM" id="SignalP"/>
    </source>
</evidence>
<evidence type="ECO:0000313" key="3">
    <source>
        <dbReference type="Proteomes" id="UP000250462"/>
    </source>
</evidence>
<dbReference type="PROSITE" id="PS51257">
    <property type="entry name" value="PROKAR_LIPOPROTEIN"/>
    <property type="match status" value="1"/>
</dbReference>
<dbReference type="EMBL" id="QMIG01000022">
    <property type="protein sequence ID" value="RAW11098.1"/>
    <property type="molecule type" value="Genomic_DNA"/>
</dbReference>
<comment type="caution">
    <text evidence="2">The sequence shown here is derived from an EMBL/GenBank/DDBJ whole genome shotgun (WGS) entry which is preliminary data.</text>
</comment>
<feature type="signal peptide" evidence="1">
    <location>
        <begin position="1"/>
        <end position="26"/>
    </location>
</feature>
<dbReference type="Pfam" id="PF14042">
    <property type="entry name" value="DUF4247"/>
    <property type="match status" value="1"/>
</dbReference>
<sequence length="146" mass="15758">MRGFARGEKGRRCVAAVALVAVLAVAACGSTEQDIRDHLDENYELVDKSDSYATYRSDDPPEHVGARLSSVARPGRNHREGDELYMGYEKLMVRIQQKPATGGSEIEVTNARDGYSRWGPTIIPIWGTFGGGYSSAFSGGGPGFGK</sequence>
<dbReference type="InterPro" id="IPR025341">
    <property type="entry name" value="DUF4247"/>
</dbReference>
<accession>A0A329QKQ4</accession>
<feature type="chain" id="PRO_5038361466" description="DUF4247 domain-containing protein" evidence="1">
    <location>
        <begin position="27"/>
        <end position="146"/>
    </location>
</feature>
<evidence type="ECO:0008006" key="4">
    <source>
        <dbReference type="Google" id="ProtNLM"/>
    </source>
</evidence>
<protein>
    <recommendedName>
        <fullName evidence="4">DUF4247 domain-containing protein</fullName>
    </recommendedName>
</protein>